<dbReference type="InterPro" id="IPR000383">
    <property type="entry name" value="Xaa-Pro-like_dom"/>
</dbReference>
<dbReference type="InterPro" id="IPR029058">
    <property type="entry name" value="AB_hydrolase_fold"/>
</dbReference>
<evidence type="ECO:0000313" key="4">
    <source>
        <dbReference type="EMBL" id="RSM87968.1"/>
    </source>
</evidence>
<dbReference type="PANTHER" id="PTHR22946:SF9">
    <property type="entry name" value="POLYKETIDE TRANSFERASE AF380"/>
    <property type="match status" value="1"/>
</dbReference>
<proteinExistence type="inferred from homology"/>
<dbReference type="SUPFAM" id="SSF49785">
    <property type="entry name" value="Galactose-binding domain-like"/>
    <property type="match status" value="1"/>
</dbReference>
<dbReference type="SUPFAM" id="SSF53474">
    <property type="entry name" value="alpha/beta-Hydrolases"/>
    <property type="match status" value="1"/>
</dbReference>
<dbReference type="AlphaFoldDB" id="A0A428ZJ31"/>
<protein>
    <submittedName>
        <fullName evidence="4">CocE/NonD family hydrolase</fullName>
    </submittedName>
</protein>
<comment type="caution">
    <text evidence="4">The sequence shown here is derived from an EMBL/GenBank/DDBJ whole genome shotgun (WGS) entry which is preliminary data.</text>
</comment>
<dbReference type="InterPro" id="IPR013736">
    <property type="entry name" value="Xaa-Pro_dipept_C"/>
</dbReference>
<dbReference type="Pfam" id="PF02129">
    <property type="entry name" value="Peptidase_S15"/>
    <property type="match status" value="1"/>
</dbReference>
<dbReference type="PANTHER" id="PTHR22946">
    <property type="entry name" value="DIENELACTONE HYDROLASE DOMAIN-CONTAINING PROTEIN-RELATED"/>
    <property type="match status" value="1"/>
</dbReference>
<keyword evidence="2 4" id="KW-0378">Hydrolase</keyword>
<evidence type="ECO:0000256" key="1">
    <source>
        <dbReference type="ARBA" id="ARBA00008645"/>
    </source>
</evidence>
<name>A0A428ZJ31_KIBAR</name>
<organism evidence="4 5">
    <name type="scientific">Kibdelosporangium aridum</name>
    <dbReference type="NCBI Taxonomy" id="2030"/>
    <lineage>
        <taxon>Bacteria</taxon>
        <taxon>Bacillati</taxon>
        <taxon>Actinomycetota</taxon>
        <taxon>Actinomycetes</taxon>
        <taxon>Pseudonocardiales</taxon>
        <taxon>Pseudonocardiaceae</taxon>
        <taxon>Kibdelosporangium</taxon>
    </lineage>
</organism>
<dbReference type="SMART" id="SM00939">
    <property type="entry name" value="PepX_C"/>
    <property type="match status" value="1"/>
</dbReference>
<dbReference type="Pfam" id="PF08530">
    <property type="entry name" value="PepX_C"/>
    <property type="match status" value="1"/>
</dbReference>
<dbReference type="GO" id="GO:0052689">
    <property type="term" value="F:carboxylic ester hydrolase activity"/>
    <property type="evidence" value="ECO:0007669"/>
    <property type="project" value="UniProtKB-ARBA"/>
</dbReference>
<dbReference type="InterPro" id="IPR008979">
    <property type="entry name" value="Galactose-bd-like_sf"/>
</dbReference>
<evidence type="ECO:0000256" key="2">
    <source>
        <dbReference type="ARBA" id="ARBA00022801"/>
    </source>
</evidence>
<dbReference type="InterPro" id="IPR050261">
    <property type="entry name" value="FrsA_esterase"/>
</dbReference>
<gene>
    <name evidence="4" type="ORF">DMH04_09630</name>
</gene>
<dbReference type="InterPro" id="IPR005674">
    <property type="entry name" value="CocE/Ser_esterase"/>
</dbReference>
<evidence type="ECO:0000259" key="3">
    <source>
        <dbReference type="SMART" id="SM00939"/>
    </source>
</evidence>
<evidence type="ECO:0000313" key="5">
    <source>
        <dbReference type="Proteomes" id="UP000287547"/>
    </source>
</evidence>
<dbReference type="NCBIfam" id="TIGR00976">
    <property type="entry name" value="CocE_NonD"/>
    <property type="match status" value="1"/>
</dbReference>
<reference evidence="4 5" key="1">
    <citation type="submission" date="2018-05" db="EMBL/GenBank/DDBJ databases">
        <title>Evolution of GPA BGCs.</title>
        <authorList>
            <person name="Waglechner N."/>
            <person name="Wright G.D."/>
        </authorList>
    </citation>
    <scope>NUCLEOTIDE SEQUENCE [LARGE SCALE GENOMIC DNA]</scope>
    <source>
        <strain evidence="4 5">A82846</strain>
    </source>
</reference>
<dbReference type="Gene3D" id="2.60.120.260">
    <property type="entry name" value="Galactose-binding domain-like"/>
    <property type="match status" value="1"/>
</dbReference>
<accession>A0A428ZJ31</accession>
<feature type="domain" description="Xaa-Pro dipeptidyl-peptidase C-terminal" evidence="3">
    <location>
        <begin position="276"/>
        <end position="492"/>
    </location>
</feature>
<dbReference type="Gene3D" id="3.40.50.1820">
    <property type="entry name" value="alpha/beta hydrolase"/>
    <property type="match status" value="2"/>
</dbReference>
<sequence>MTVRRDVRIPIRERDMTLSGDLFLPEAAGPVPVLITALPYRRDVSAMNGSTTERWFASRGYASLLVDLRGTGSSDGSQRPPFDPAETDDALAAIDWAVAQPWCDGMVGMWGHSYGAMTALRTASAKPSALRAIIAVQGLTDPARDFVHPGGVRGAFSPLGVWAIGNLFNQLLPPLDDYEDPAEQARWRRRLTAAPYLLDLYRNGPGAPTWAERAVDLAAVEVPSLCVAGWRDLFVDGTIRAYERISGPKRLVAGPWMHVMPQECPNAPIDFLGLAKSWWDKWLCGIENGADEPAVSVHVMGAQPRWLEFPEWPPREIGRSDDVSTWQRWTPEEPDPAVGLQSGLWSTPAGLFGLPLDQHDDDVHSLCYTSPPLDRPLLISGRPAVEVGHPWRRVSVKLTDVDPAGRSTLVTAGLESGAVETLGVGLNPVTYEFAEGHRIRVALAPGDFPRVWPEFPAATGWPVLNTVSLPVVSAQDATEIGYPAPDEATDLPLIEPESPEPAVWETTTDLLNDTVSLKLAATNVVCPDRIDIRKHRLRIGQVLVATANRGDPEASNVTGTITGTVDIDTGAHITIDVSLAATSSSVEATGRITCDGDTVLDRRWRG</sequence>
<comment type="similarity">
    <text evidence="1">Belongs to the AB hydrolase superfamily.</text>
</comment>
<dbReference type="EMBL" id="QHKI01000005">
    <property type="protein sequence ID" value="RSM87968.1"/>
    <property type="molecule type" value="Genomic_DNA"/>
</dbReference>
<dbReference type="Proteomes" id="UP000287547">
    <property type="component" value="Unassembled WGS sequence"/>
</dbReference>
<dbReference type="GO" id="GO:0008239">
    <property type="term" value="F:dipeptidyl-peptidase activity"/>
    <property type="evidence" value="ECO:0007669"/>
    <property type="project" value="InterPro"/>
</dbReference>